<proteinExistence type="inferred from homology"/>
<keyword evidence="3" id="KW-0132">Cell division</keyword>
<feature type="compositionally biased region" description="Low complexity" evidence="4">
    <location>
        <begin position="277"/>
        <end position="315"/>
    </location>
</feature>
<comment type="caution">
    <text evidence="3">Lacks conserved residue(s) required for the propagation of feature annotation.</text>
</comment>
<dbReference type="SUPFAM" id="SSF56176">
    <property type="entry name" value="FAD-binding/transporter-associated domain-like"/>
    <property type="match status" value="1"/>
</dbReference>
<feature type="domain" description="FAD-binding PCMH-type" evidence="5">
    <location>
        <begin position="11"/>
        <end position="214"/>
    </location>
</feature>
<keyword evidence="3" id="KW-0963">Cytoplasm</keyword>
<sequence>MNLADLTTLRVGGPAGRFVEATTRDELLAAIAELEEGDLVLGGGSNLVVADDGIAGTVLRVATRGVSEPRPGVLRVEAGEPWDGVVQAAIARGGAGVEALSGIPGSAGAAPIQNIGAYGQEIAASIVAVEVAEPGTGQVERLGPDELGFGYRTSVFKEGRPGVVVALELALDTGDPGLSRPIAYAQLASALQVRIGDRAPLERVRAAVLELRRSKGMVLDAADPDSVSAGSFFTNPIVTESFARSLPADAPRWPQEPEDPERVLPLGSAIPPPPPAGSATSSSAPPGSSSAPASRAASRCPARARASRPSTPSRS</sequence>
<feature type="region of interest" description="Disordered" evidence="4">
    <location>
        <begin position="246"/>
        <end position="315"/>
    </location>
</feature>
<dbReference type="PROSITE" id="PS51387">
    <property type="entry name" value="FAD_PCMH"/>
    <property type="match status" value="1"/>
</dbReference>
<accession>A0ABQ6K3E0</accession>
<dbReference type="HAMAP" id="MF_00037">
    <property type="entry name" value="MurB"/>
    <property type="match status" value="1"/>
</dbReference>
<name>A0ABQ6K3E0_9MICO</name>
<reference evidence="7" key="1">
    <citation type="journal article" date="2019" name="Int. J. Syst. Evol. Microbiol.">
        <title>The Global Catalogue of Microorganisms (GCM) 10K type strain sequencing project: providing services to taxonomists for standard genome sequencing and annotation.</title>
        <authorList>
            <consortium name="The Broad Institute Genomics Platform"/>
            <consortium name="The Broad Institute Genome Sequencing Center for Infectious Disease"/>
            <person name="Wu L."/>
            <person name="Ma J."/>
        </authorList>
    </citation>
    <scope>NUCLEOTIDE SEQUENCE [LARGE SCALE GENOMIC DNA]</scope>
    <source>
        <strain evidence="7">NBRC 108894</strain>
    </source>
</reference>
<dbReference type="Gene3D" id="3.30.43.10">
    <property type="entry name" value="Uridine Diphospho-n-acetylenolpyruvylglucosamine Reductase, domain 2"/>
    <property type="match status" value="1"/>
</dbReference>
<comment type="caution">
    <text evidence="6">The sequence shown here is derived from an EMBL/GenBank/DDBJ whole genome shotgun (WGS) entry which is preliminary data.</text>
</comment>
<dbReference type="SUPFAM" id="SSF56194">
    <property type="entry name" value="Uridine diphospho-N-Acetylenolpyruvylglucosamine reductase, MurB, C-terminal domain"/>
    <property type="match status" value="1"/>
</dbReference>
<dbReference type="InterPro" id="IPR036635">
    <property type="entry name" value="MurB_C_sf"/>
</dbReference>
<dbReference type="InterPro" id="IPR016169">
    <property type="entry name" value="FAD-bd_PCMH_sub2"/>
</dbReference>
<keyword evidence="7" id="KW-1185">Reference proteome</keyword>
<keyword evidence="3" id="KW-0961">Cell wall biogenesis/degradation</keyword>
<dbReference type="PANTHER" id="PTHR21071">
    <property type="entry name" value="UDP-N-ACETYLENOLPYRUVOYLGLUCOSAMINE REDUCTASE"/>
    <property type="match status" value="1"/>
</dbReference>
<dbReference type="Gene3D" id="3.90.78.10">
    <property type="entry name" value="UDP-N-acetylenolpyruvoylglucosamine reductase, C-terminal domain"/>
    <property type="match status" value="1"/>
</dbReference>
<evidence type="ECO:0000256" key="1">
    <source>
        <dbReference type="ARBA" id="ARBA00010485"/>
    </source>
</evidence>
<keyword evidence="2 3" id="KW-0560">Oxidoreductase</keyword>
<dbReference type="EMBL" id="BSVB01000001">
    <property type="protein sequence ID" value="GMA94462.1"/>
    <property type="molecule type" value="Genomic_DNA"/>
</dbReference>
<evidence type="ECO:0000259" key="5">
    <source>
        <dbReference type="PROSITE" id="PS51387"/>
    </source>
</evidence>
<organism evidence="6 7">
    <name type="scientific">Pseudolysinimonas kribbensis</name>
    <dbReference type="NCBI Taxonomy" id="433641"/>
    <lineage>
        <taxon>Bacteria</taxon>
        <taxon>Bacillati</taxon>
        <taxon>Actinomycetota</taxon>
        <taxon>Actinomycetes</taxon>
        <taxon>Micrococcales</taxon>
        <taxon>Microbacteriaceae</taxon>
        <taxon>Pseudolysinimonas</taxon>
    </lineage>
</organism>
<keyword evidence="3" id="KW-0274">FAD</keyword>
<dbReference type="PANTHER" id="PTHR21071:SF4">
    <property type="entry name" value="UDP-N-ACETYLENOLPYRUVOYLGLUCOSAMINE REDUCTASE"/>
    <property type="match status" value="1"/>
</dbReference>
<comment type="subcellular location">
    <subcellularLocation>
        <location evidence="3">Cytoplasm</location>
    </subcellularLocation>
</comment>
<protein>
    <recommendedName>
        <fullName evidence="3">UDP-N-acetylenolpyruvoylglucosamine reductase</fullName>
        <ecNumber evidence="3">1.3.1.98</ecNumber>
    </recommendedName>
    <alternativeName>
        <fullName evidence="3">UDP-N-acetylmuramate dehydrogenase</fullName>
    </alternativeName>
</protein>
<dbReference type="InterPro" id="IPR036318">
    <property type="entry name" value="FAD-bd_PCMH-like_sf"/>
</dbReference>
<dbReference type="Gene3D" id="3.30.465.10">
    <property type="match status" value="1"/>
</dbReference>
<dbReference type="NCBIfam" id="NF010478">
    <property type="entry name" value="PRK13903.1"/>
    <property type="match status" value="1"/>
</dbReference>
<evidence type="ECO:0000256" key="3">
    <source>
        <dbReference type="HAMAP-Rule" id="MF_00037"/>
    </source>
</evidence>
<evidence type="ECO:0000256" key="4">
    <source>
        <dbReference type="SAM" id="MobiDB-lite"/>
    </source>
</evidence>
<comment type="cofactor">
    <cofactor evidence="3">
        <name>FAD</name>
        <dbReference type="ChEBI" id="CHEBI:57692"/>
    </cofactor>
</comment>
<keyword evidence="3" id="KW-0285">Flavoprotein</keyword>
<dbReference type="InterPro" id="IPR016166">
    <property type="entry name" value="FAD-bd_PCMH"/>
</dbReference>
<keyword evidence="3" id="KW-0521">NADP</keyword>
<feature type="active site" description="Proton donor" evidence="3">
    <location>
        <position position="231"/>
    </location>
</feature>
<dbReference type="Proteomes" id="UP001157034">
    <property type="component" value="Unassembled WGS sequence"/>
</dbReference>
<feature type="active site" evidence="3">
    <location>
        <position position="152"/>
    </location>
</feature>
<dbReference type="EC" id="1.3.1.98" evidence="3"/>
<gene>
    <name evidence="3" type="primary">murB</name>
    <name evidence="6" type="ORF">GCM10025881_12860</name>
</gene>
<comment type="pathway">
    <text evidence="3">Cell wall biogenesis; peptidoglycan biosynthesis.</text>
</comment>
<comment type="catalytic activity">
    <reaction evidence="3">
        <text>UDP-N-acetyl-alpha-D-muramate + NADP(+) = UDP-N-acetyl-3-O-(1-carboxyvinyl)-alpha-D-glucosamine + NADPH + H(+)</text>
        <dbReference type="Rhea" id="RHEA:12248"/>
        <dbReference type="ChEBI" id="CHEBI:15378"/>
        <dbReference type="ChEBI" id="CHEBI:57783"/>
        <dbReference type="ChEBI" id="CHEBI:58349"/>
        <dbReference type="ChEBI" id="CHEBI:68483"/>
        <dbReference type="ChEBI" id="CHEBI:70757"/>
        <dbReference type="EC" id="1.3.1.98"/>
    </reaction>
</comment>
<comment type="function">
    <text evidence="3">Cell wall formation.</text>
</comment>
<evidence type="ECO:0000256" key="2">
    <source>
        <dbReference type="ARBA" id="ARBA00023002"/>
    </source>
</evidence>
<keyword evidence="3" id="KW-0133">Cell shape</keyword>
<evidence type="ECO:0000313" key="7">
    <source>
        <dbReference type="Proteomes" id="UP001157034"/>
    </source>
</evidence>
<dbReference type="InterPro" id="IPR016167">
    <property type="entry name" value="FAD-bd_PCMH_sub1"/>
</dbReference>
<evidence type="ECO:0000313" key="6">
    <source>
        <dbReference type="EMBL" id="GMA94462.1"/>
    </source>
</evidence>
<dbReference type="Pfam" id="PF01565">
    <property type="entry name" value="FAD_binding_4"/>
    <property type="match status" value="1"/>
</dbReference>
<keyword evidence="3" id="KW-0573">Peptidoglycan synthesis</keyword>
<dbReference type="InterPro" id="IPR003170">
    <property type="entry name" value="MurB"/>
</dbReference>
<comment type="similarity">
    <text evidence="1 3">Belongs to the MurB family.</text>
</comment>
<dbReference type="InterPro" id="IPR006094">
    <property type="entry name" value="Oxid_FAD_bind_N"/>
</dbReference>
<keyword evidence="3" id="KW-0131">Cell cycle</keyword>